<reference evidence="5 6" key="1">
    <citation type="submission" date="2024-02" db="EMBL/GenBank/DDBJ databases">
        <authorList>
            <person name="Daric V."/>
            <person name="Darras S."/>
        </authorList>
    </citation>
    <scope>NUCLEOTIDE SEQUENCE [LARGE SCALE GENOMIC DNA]</scope>
</reference>
<evidence type="ECO:0000256" key="2">
    <source>
        <dbReference type="ARBA" id="ARBA00025764"/>
    </source>
</evidence>
<dbReference type="InterPro" id="IPR011146">
    <property type="entry name" value="HIT-like"/>
</dbReference>
<dbReference type="EMBL" id="CAWYQH010000097">
    <property type="protein sequence ID" value="CAK8683729.1"/>
    <property type="molecule type" value="Genomic_DNA"/>
</dbReference>
<dbReference type="PROSITE" id="PS51084">
    <property type="entry name" value="HIT_2"/>
    <property type="match status" value="1"/>
</dbReference>
<evidence type="ECO:0000259" key="4">
    <source>
        <dbReference type="PROSITE" id="PS51084"/>
    </source>
</evidence>
<keyword evidence="6" id="KW-1185">Reference proteome</keyword>
<comment type="similarity">
    <text evidence="2">Belongs to the HINT family.</text>
</comment>
<dbReference type="PROSITE" id="PS00892">
    <property type="entry name" value="HIT_1"/>
    <property type="match status" value="1"/>
</dbReference>
<feature type="domain" description="HIT" evidence="4">
    <location>
        <begin position="58"/>
        <end position="166"/>
    </location>
</feature>
<gene>
    <name evidence="5" type="ORF">CVLEPA_LOCUS14768</name>
</gene>
<dbReference type="PRINTS" id="PR00332">
    <property type="entry name" value="HISTRIAD"/>
</dbReference>
<evidence type="ECO:0000256" key="1">
    <source>
        <dbReference type="ARBA" id="ARBA00024472"/>
    </source>
</evidence>
<evidence type="ECO:0000313" key="5">
    <source>
        <dbReference type="EMBL" id="CAK8683729.1"/>
    </source>
</evidence>
<proteinExistence type="inferred from homology"/>
<dbReference type="PANTHER" id="PTHR23089">
    <property type="entry name" value="HISTIDINE TRIAD HIT PROTEIN"/>
    <property type="match status" value="1"/>
</dbReference>
<comment type="caution">
    <text evidence="5">The sequence shown here is derived from an EMBL/GenBank/DDBJ whole genome shotgun (WGS) entry which is preliminary data.</text>
</comment>
<dbReference type="Pfam" id="PF01230">
    <property type="entry name" value="HIT"/>
    <property type="match status" value="1"/>
</dbReference>
<dbReference type="Gene3D" id="3.30.428.10">
    <property type="entry name" value="HIT-like"/>
    <property type="match status" value="1"/>
</dbReference>
<accession>A0ABP0FZ97</accession>
<evidence type="ECO:0000256" key="3">
    <source>
        <dbReference type="PROSITE-ProRule" id="PRU00464"/>
    </source>
</evidence>
<dbReference type="CDD" id="cd01276">
    <property type="entry name" value="PKCI_related"/>
    <property type="match status" value="1"/>
</dbReference>
<dbReference type="InterPro" id="IPR036265">
    <property type="entry name" value="HIT-like_sf"/>
</dbReference>
<dbReference type="Proteomes" id="UP001642483">
    <property type="component" value="Unassembled WGS sequence"/>
</dbReference>
<feature type="short sequence motif" description="Histidine triad motif" evidence="3">
    <location>
        <begin position="150"/>
        <end position="154"/>
    </location>
</feature>
<evidence type="ECO:0000313" key="6">
    <source>
        <dbReference type="Proteomes" id="UP001642483"/>
    </source>
</evidence>
<dbReference type="SUPFAM" id="SSF54197">
    <property type="entry name" value="HIT-like"/>
    <property type="match status" value="1"/>
</dbReference>
<comment type="catalytic activity">
    <reaction evidence="1">
        <text>adenosine 5'-phosphoramidate + H2O = NH4(+) + AMP</text>
        <dbReference type="Rhea" id="RHEA:67916"/>
        <dbReference type="ChEBI" id="CHEBI:15377"/>
        <dbReference type="ChEBI" id="CHEBI:28938"/>
        <dbReference type="ChEBI" id="CHEBI:57890"/>
        <dbReference type="ChEBI" id="CHEBI:456215"/>
    </reaction>
</comment>
<protein>
    <recommendedName>
        <fullName evidence="4">HIT domain-containing protein</fullName>
    </recommendedName>
</protein>
<name>A0ABP0FZ97_CLALP</name>
<sequence>MSRKLWSLLSRNTSIIFKTIQPTYNPLTAFQQHRYEHDEVSKAKIAAAEKCNNYEPTIFSKIIDKSIPAEIIYEDDQCLAFHDVNPQAPIHALVIPKENIPQLSQARDDHLVLLGHLLITAKKVASQLHLVKGYRIVINDGVEGSQSVYHLHIHVMGGRQMNWPPG</sequence>
<organism evidence="5 6">
    <name type="scientific">Clavelina lepadiformis</name>
    <name type="common">Light-bulb sea squirt</name>
    <name type="synonym">Ascidia lepadiformis</name>
    <dbReference type="NCBI Taxonomy" id="159417"/>
    <lineage>
        <taxon>Eukaryota</taxon>
        <taxon>Metazoa</taxon>
        <taxon>Chordata</taxon>
        <taxon>Tunicata</taxon>
        <taxon>Ascidiacea</taxon>
        <taxon>Aplousobranchia</taxon>
        <taxon>Clavelinidae</taxon>
        <taxon>Clavelina</taxon>
    </lineage>
</organism>
<dbReference type="InterPro" id="IPR001310">
    <property type="entry name" value="Histidine_triad_HIT"/>
</dbReference>
<dbReference type="InterPro" id="IPR019808">
    <property type="entry name" value="Histidine_triad_CS"/>
</dbReference>